<accession>A0A1J4KRY8</accession>
<dbReference type="AlphaFoldDB" id="A0A1J4KRY8"/>
<dbReference type="VEuPathDB" id="TrichDB:TRFO_43301"/>
<evidence type="ECO:0000313" key="2">
    <source>
        <dbReference type="Proteomes" id="UP000179807"/>
    </source>
</evidence>
<keyword evidence="2" id="KW-1185">Reference proteome</keyword>
<dbReference type="EMBL" id="MLAK01000500">
    <property type="protein sequence ID" value="OHT13656.1"/>
    <property type="molecule type" value="Genomic_DNA"/>
</dbReference>
<proteinExistence type="predicted"/>
<name>A0A1J4KRY8_9EUKA</name>
<evidence type="ECO:0000313" key="1">
    <source>
        <dbReference type="EMBL" id="OHT13656.1"/>
    </source>
</evidence>
<dbReference type="RefSeq" id="XP_068366792.1">
    <property type="nucleotide sequence ID" value="XM_068514728.1"/>
</dbReference>
<gene>
    <name evidence="1" type="ORF">TRFO_43301</name>
</gene>
<protein>
    <submittedName>
        <fullName evidence="1">Uncharacterized protein</fullName>
    </submittedName>
</protein>
<sequence>MNLKRIPEELLPAVYDVAREACLLAALGDPPQYWQDRIDKIKEEALWYASFYIYGDRLAQWIHKQVLKKMI</sequence>
<reference evidence="1" key="1">
    <citation type="submission" date="2016-10" db="EMBL/GenBank/DDBJ databases">
        <authorList>
            <person name="Benchimol M."/>
            <person name="Almeida L.G."/>
            <person name="Vasconcelos A.T."/>
            <person name="Perreira-Neves A."/>
            <person name="Rosa I.A."/>
            <person name="Tasca T."/>
            <person name="Bogo M.R."/>
            <person name="de Souza W."/>
        </authorList>
    </citation>
    <scope>NUCLEOTIDE SEQUENCE [LARGE SCALE GENOMIC DNA]</scope>
    <source>
        <strain evidence="1">K</strain>
    </source>
</reference>
<comment type="caution">
    <text evidence="1">The sequence shown here is derived from an EMBL/GenBank/DDBJ whole genome shotgun (WGS) entry which is preliminary data.</text>
</comment>
<dbReference type="GeneID" id="94849432"/>
<dbReference type="Proteomes" id="UP000179807">
    <property type="component" value="Unassembled WGS sequence"/>
</dbReference>
<organism evidence="1 2">
    <name type="scientific">Tritrichomonas foetus</name>
    <dbReference type="NCBI Taxonomy" id="1144522"/>
    <lineage>
        <taxon>Eukaryota</taxon>
        <taxon>Metamonada</taxon>
        <taxon>Parabasalia</taxon>
        <taxon>Tritrichomonadida</taxon>
        <taxon>Tritrichomonadidae</taxon>
        <taxon>Tritrichomonas</taxon>
    </lineage>
</organism>